<keyword evidence="2" id="KW-1185">Reference proteome</keyword>
<protein>
    <submittedName>
        <fullName evidence="1">Uncharacterized protein</fullName>
    </submittedName>
</protein>
<proteinExistence type="predicted"/>
<dbReference type="EnsemblPlants" id="AVESA.00010b.r2.5DG0999290.1">
    <property type="protein sequence ID" value="AVESA.00010b.r2.5DG0999290.1.CDS"/>
    <property type="gene ID" value="AVESA.00010b.r2.5DG0999290"/>
</dbReference>
<name>A0ACD5YKZ9_AVESA</name>
<evidence type="ECO:0000313" key="1">
    <source>
        <dbReference type="EnsemblPlants" id="AVESA.00010b.r2.5DG0999290.1.CDS"/>
    </source>
</evidence>
<reference evidence="1" key="2">
    <citation type="submission" date="2025-09" db="UniProtKB">
        <authorList>
            <consortium name="EnsemblPlants"/>
        </authorList>
    </citation>
    <scope>IDENTIFICATION</scope>
</reference>
<evidence type="ECO:0000313" key="2">
    <source>
        <dbReference type="Proteomes" id="UP001732700"/>
    </source>
</evidence>
<dbReference type="Proteomes" id="UP001732700">
    <property type="component" value="Chromosome 5D"/>
</dbReference>
<organism evidence="1 2">
    <name type="scientific">Avena sativa</name>
    <name type="common">Oat</name>
    <dbReference type="NCBI Taxonomy" id="4498"/>
    <lineage>
        <taxon>Eukaryota</taxon>
        <taxon>Viridiplantae</taxon>
        <taxon>Streptophyta</taxon>
        <taxon>Embryophyta</taxon>
        <taxon>Tracheophyta</taxon>
        <taxon>Spermatophyta</taxon>
        <taxon>Magnoliopsida</taxon>
        <taxon>Liliopsida</taxon>
        <taxon>Poales</taxon>
        <taxon>Poaceae</taxon>
        <taxon>BOP clade</taxon>
        <taxon>Pooideae</taxon>
        <taxon>Poodae</taxon>
        <taxon>Poeae</taxon>
        <taxon>Poeae Chloroplast Group 1 (Aveneae type)</taxon>
        <taxon>Aveninae</taxon>
        <taxon>Avena</taxon>
    </lineage>
</organism>
<sequence>MDRRGVASNRGRSFARGNGRGRGWRGRGEGRVFPSTQPPPSTAAVTPGVTASDAPLIVGTCPDMCPATERAQRERLRDLAVFERVGSDRMRTSPALAVKKVSPQ</sequence>
<accession>A0ACD5YKZ9</accession>
<reference evidence="1" key="1">
    <citation type="submission" date="2021-05" db="EMBL/GenBank/DDBJ databases">
        <authorList>
            <person name="Scholz U."/>
            <person name="Mascher M."/>
            <person name="Fiebig A."/>
        </authorList>
    </citation>
    <scope>NUCLEOTIDE SEQUENCE [LARGE SCALE GENOMIC DNA]</scope>
</reference>